<dbReference type="InterPro" id="IPR032687">
    <property type="entry name" value="AraC-type_N"/>
</dbReference>
<evidence type="ECO:0000256" key="2">
    <source>
        <dbReference type="ARBA" id="ARBA00023125"/>
    </source>
</evidence>
<gene>
    <name evidence="5" type="ORF">ISO4_01933</name>
</gene>
<dbReference type="Pfam" id="PF12833">
    <property type="entry name" value="HTH_18"/>
    <property type="match status" value="1"/>
</dbReference>
<sequence>MTSVSRAAHNTPPTSNYVAATYVQLLYDYLEARGQDARALLGPMPVERSPVGLERVALGFWEQSLATASALLGDPALGVAVGRTITPRHFGLLGYAVLNCADLGQALARMERYHRLIYDVNPARIEVDGDRVEVRWGVERGLSGQLVDETGIAAVVQMTRDLTGEPQLVERVCFVNPPPADTGPYERFFGGEVRFNQPETVIRVPLEYLALPLREPDANLLAILDRQAEALLARQGEAADPLEGQLARLMRERRPTLEALAAANHLSVRTLQRRLSERDDSFQALLARTRYRLAKEYLRDPRLELTDVAALLGYSEHSAFTRAFRHWSGESPARWRRRL</sequence>
<dbReference type="SMART" id="SM00342">
    <property type="entry name" value="HTH_ARAC"/>
    <property type="match status" value="1"/>
</dbReference>
<dbReference type="GeneID" id="99767434"/>
<keyword evidence="2" id="KW-0238">DNA-binding</keyword>
<name>A0ABS0AIM1_9GAMM</name>
<comment type="caution">
    <text evidence="5">The sequence shown here is derived from an EMBL/GenBank/DDBJ whole genome shotgun (WGS) entry which is preliminary data.</text>
</comment>
<evidence type="ECO:0000313" key="5">
    <source>
        <dbReference type="EMBL" id="MBF5053331.1"/>
    </source>
</evidence>
<accession>A0ABS0AIM1</accession>
<dbReference type="EMBL" id="ARXR01000014">
    <property type="protein sequence ID" value="MBF5053331.1"/>
    <property type="molecule type" value="Genomic_DNA"/>
</dbReference>
<dbReference type="Proteomes" id="UP000644441">
    <property type="component" value="Unassembled WGS sequence"/>
</dbReference>
<reference evidence="5 6" key="1">
    <citation type="submission" date="2012-09" db="EMBL/GenBank/DDBJ databases">
        <title>Genome Sequence of alkane-degrading Bacterium Alcanivorax venustensis ISO4.</title>
        <authorList>
            <person name="Lai Q."/>
            <person name="Shao Z."/>
        </authorList>
    </citation>
    <scope>NUCLEOTIDE SEQUENCE [LARGE SCALE GENOMIC DNA]</scope>
    <source>
        <strain evidence="5 6">ISO4</strain>
    </source>
</reference>
<keyword evidence="3" id="KW-0804">Transcription</keyword>
<dbReference type="Gene3D" id="1.10.10.60">
    <property type="entry name" value="Homeodomain-like"/>
    <property type="match status" value="1"/>
</dbReference>
<evidence type="ECO:0000259" key="4">
    <source>
        <dbReference type="PROSITE" id="PS01124"/>
    </source>
</evidence>
<dbReference type="PROSITE" id="PS01124">
    <property type="entry name" value="HTH_ARAC_FAMILY_2"/>
    <property type="match status" value="1"/>
</dbReference>
<proteinExistence type="predicted"/>
<dbReference type="PANTHER" id="PTHR47894">
    <property type="entry name" value="HTH-TYPE TRANSCRIPTIONAL REGULATOR GADX"/>
    <property type="match status" value="1"/>
</dbReference>
<dbReference type="SUPFAM" id="SSF46689">
    <property type="entry name" value="Homeodomain-like"/>
    <property type="match status" value="1"/>
</dbReference>
<keyword evidence="6" id="KW-1185">Reference proteome</keyword>
<evidence type="ECO:0000256" key="1">
    <source>
        <dbReference type="ARBA" id="ARBA00023015"/>
    </source>
</evidence>
<feature type="domain" description="HTH araC/xylS-type" evidence="4">
    <location>
        <begin position="240"/>
        <end position="338"/>
    </location>
</feature>
<keyword evidence="1" id="KW-0805">Transcription regulation</keyword>
<dbReference type="InterPro" id="IPR018060">
    <property type="entry name" value="HTH_AraC"/>
</dbReference>
<organism evidence="5 6">
    <name type="scientific">Alloalcanivorax venustensis ISO4</name>
    <dbReference type="NCBI Taxonomy" id="1177184"/>
    <lineage>
        <taxon>Bacteria</taxon>
        <taxon>Pseudomonadati</taxon>
        <taxon>Pseudomonadota</taxon>
        <taxon>Gammaproteobacteria</taxon>
        <taxon>Oceanospirillales</taxon>
        <taxon>Alcanivoracaceae</taxon>
        <taxon>Alloalcanivorax</taxon>
    </lineage>
</organism>
<protein>
    <submittedName>
        <fullName evidence="5">AraC family transcriptional regulator</fullName>
    </submittedName>
</protein>
<dbReference type="RefSeq" id="WP_142949892.1">
    <property type="nucleotide sequence ID" value="NZ_ARXR01000014.1"/>
</dbReference>
<dbReference type="PANTHER" id="PTHR47894:SF1">
    <property type="entry name" value="HTH-TYPE TRANSCRIPTIONAL REGULATOR VQSM"/>
    <property type="match status" value="1"/>
</dbReference>
<dbReference type="InterPro" id="IPR009057">
    <property type="entry name" value="Homeodomain-like_sf"/>
</dbReference>
<evidence type="ECO:0000313" key="6">
    <source>
        <dbReference type="Proteomes" id="UP000644441"/>
    </source>
</evidence>
<dbReference type="Pfam" id="PF12625">
    <property type="entry name" value="Arabinose_bd"/>
    <property type="match status" value="1"/>
</dbReference>
<evidence type="ECO:0000256" key="3">
    <source>
        <dbReference type="ARBA" id="ARBA00023163"/>
    </source>
</evidence>